<accession>A0AAD8CXB7</accession>
<name>A0AAD8CXB7_ACIOX</name>
<feature type="region of interest" description="Disordered" evidence="1">
    <location>
        <begin position="1"/>
        <end position="27"/>
    </location>
</feature>
<dbReference type="EMBL" id="JAGXEW010000023">
    <property type="protein sequence ID" value="KAK1158694.1"/>
    <property type="molecule type" value="Genomic_DNA"/>
</dbReference>
<gene>
    <name evidence="2" type="ORF">AOXY_G22425</name>
</gene>
<organism evidence="2 3">
    <name type="scientific">Acipenser oxyrinchus oxyrinchus</name>
    <dbReference type="NCBI Taxonomy" id="40147"/>
    <lineage>
        <taxon>Eukaryota</taxon>
        <taxon>Metazoa</taxon>
        <taxon>Chordata</taxon>
        <taxon>Craniata</taxon>
        <taxon>Vertebrata</taxon>
        <taxon>Euteleostomi</taxon>
        <taxon>Actinopterygii</taxon>
        <taxon>Chondrostei</taxon>
        <taxon>Acipenseriformes</taxon>
        <taxon>Acipenseridae</taxon>
        <taxon>Acipenser</taxon>
    </lineage>
</organism>
<dbReference type="AlphaFoldDB" id="A0AAD8CXB7"/>
<feature type="compositionally biased region" description="Basic residues" evidence="1">
    <location>
        <begin position="1"/>
        <end position="11"/>
    </location>
</feature>
<keyword evidence="3" id="KW-1185">Reference proteome</keyword>
<protein>
    <submittedName>
        <fullName evidence="2">Uncharacterized protein</fullName>
    </submittedName>
</protein>
<sequence>MSSRRRKRRQKQAAQGLSDGKDSQRSWESVERLAFKYMEKCKVESSTDSDSDTSPEGCASSTSESGAAKKGPVSRYSLPSLDPYDGCSEDSSDLSDCSLRSRQPIASNPPRGVPSTEKESFPKDPGKCGAACVKLHAAGSKASPPTDVHMRSSSDSETAVSRSLKIEPLWQRAVDSGILTESPGQCAYVSRTLARLPESPTYRARHSPPALDSMPKRKLGFPGPDTAERVHKKKQRVVTLEVWRALAFIHPSIEKHVQVVANCRARDCAPWQYSLVELAQDCAPWQYSLVELAQDCAPWQYSLVELAQDCAP</sequence>
<proteinExistence type="predicted"/>
<feature type="region of interest" description="Disordered" evidence="1">
    <location>
        <begin position="139"/>
        <end position="159"/>
    </location>
</feature>
<evidence type="ECO:0000313" key="2">
    <source>
        <dbReference type="EMBL" id="KAK1158694.1"/>
    </source>
</evidence>
<evidence type="ECO:0000256" key="1">
    <source>
        <dbReference type="SAM" id="MobiDB-lite"/>
    </source>
</evidence>
<feature type="compositionally biased region" description="Basic and acidic residues" evidence="1">
    <location>
        <begin position="116"/>
        <end position="125"/>
    </location>
</feature>
<dbReference type="Proteomes" id="UP001230051">
    <property type="component" value="Unassembled WGS sequence"/>
</dbReference>
<comment type="caution">
    <text evidence="2">The sequence shown here is derived from an EMBL/GenBank/DDBJ whole genome shotgun (WGS) entry which is preliminary data.</text>
</comment>
<feature type="region of interest" description="Disordered" evidence="1">
    <location>
        <begin position="200"/>
        <end position="227"/>
    </location>
</feature>
<evidence type="ECO:0000313" key="3">
    <source>
        <dbReference type="Proteomes" id="UP001230051"/>
    </source>
</evidence>
<reference evidence="2" key="1">
    <citation type="submission" date="2022-02" db="EMBL/GenBank/DDBJ databases">
        <title>Atlantic sturgeon de novo genome assembly.</title>
        <authorList>
            <person name="Stock M."/>
            <person name="Klopp C."/>
            <person name="Guiguen Y."/>
            <person name="Cabau C."/>
            <person name="Parinello H."/>
            <person name="Santidrian Yebra-Pimentel E."/>
            <person name="Kuhl H."/>
            <person name="Dirks R.P."/>
            <person name="Guessner J."/>
            <person name="Wuertz S."/>
            <person name="Du K."/>
            <person name="Schartl M."/>
        </authorList>
    </citation>
    <scope>NUCLEOTIDE SEQUENCE</scope>
    <source>
        <strain evidence="2">STURGEONOMICS-FGT-2020</strain>
        <tissue evidence="2">Whole blood</tissue>
    </source>
</reference>
<feature type="region of interest" description="Disordered" evidence="1">
    <location>
        <begin position="41"/>
        <end position="125"/>
    </location>
</feature>